<reference evidence="1" key="2">
    <citation type="journal article" date="2015" name="Data Brief">
        <title>Shoot transcriptome of the giant reed, Arundo donax.</title>
        <authorList>
            <person name="Barrero R.A."/>
            <person name="Guerrero F.D."/>
            <person name="Moolhuijzen P."/>
            <person name="Goolsby J.A."/>
            <person name="Tidwell J."/>
            <person name="Bellgard S.E."/>
            <person name="Bellgard M.I."/>
        </authorList>
    </citation>
    <scope>NUCLEOTIDE SEQUENCE</scope>
    <source>
        <tissue evidence="1">Shoot tissue taken approximately 20 cm above the soil surface</tissue>
    </source>
</reference>
<dbReference type="AlphaFoldDB" id="A0A0A9BI14"/>
<dbReference type="EMBL" id="GBRH01236107">
    <property type="protein sequence ID" value="JAD61788.1"/>
    <property type="molecule type" value="Transcribed_RNA"/>
</dbReference>
<proteinExistence type="predicted"/>
<evidence type="ECO:0000313" key="1">
    <source>
        <dbReference type="EMBL" id="JAD61788.1"/>
    </source>
</evidence>
<organism evidence="1">
    <name type="scientific">Arundo donax</name>
    <name type="common">Giant reed</name>
    <name type="synonym">Donax arundinaceus</name>
    <dbReference type="NCBI Taxonomy" id="35708"/>
    <lineage>
        <taxon>Eukaryota</taxon>
        <taxon>Viridiplantae</taxon>
        <taxon>Streptophyta</taxon>
        <taxon>Embryophyta</taxon>
        <taxon>Tracheophyta</taxon>
        <taxon>Spermatophyta</taxon>
        <taxon>Magnoliopsida</taxon>
        <taxon>Liliopsida</taxon>
        <taxon>Poales</taxon>
        <taxon>Poaceae</taxon>
        <taxon>PACMAD clade</taxon>
        <taxon>Arundinoideae</taxon>
        <taxon>Arundineae</taxon>
        <taxon>Arundo</taxon>
    </lineage>
</organism>
<reference evidence="1" key="1">
    <citation type="submission" date="2014-09" db="EMBL/GenBank/DDBJ databases">
        <authorList>
            <person name="Magalhaes I.L.F."/>
            <person name="Oliveira U."/>
            <person name="Santos F.R."/>
            <person name="Vidigal T.H.D.A."/>
            <person name="Brescovit A.D."/>
            <person name="Santos A.J."/>
        </authorList>
    </citation>
    <scope>NUCLEOTIDE SEQUENCE</scope>
    <source>
        <tissue evidence="1">Shoot tissue taken approximately 20 cm above the soil surface</tissue>
    </source>
</reference>
<sequence length="69" mass="8089">METFFPSHPENMHRVIDLPLFAKEVHKNSICQHRRFTPFHDTSSPIPCMLQSTACHCRTQEPMVCKNIH</sequence>
<protein>
    <submittedName>
        <fullName evidence="1">Uncharacterized protein</fullName>
    </submittedName>
</protein>
<accession>A0A0A9BI14</accession>
<name>A0A0A9BI14_ARUDO</name>